<sequence length="782" mass="88428">MSRLTSAQADAVIESFVARATDDRESLLKVCLSRGDELAVAPKYVIEQTNLNPATISKRAPSFEPIFDAMRAEGIIVPGHPPTACDWRRRLLAWYEGMSMEEKLAIPVTANTIRDRGFMSEIPELAGLKTARASFELVRITFEEILDDLRRLGVLDPNYQTVEQRIASKTVVQKTESLRDVFSALRSVHIHRLSDLASPEPERPFQHLLHLFSASSMKSSSASGQSNFIEAFKNFRAYLKDANYTGLEDIRELVTPYSLPKFRGYLQDKILERSLSTSHSSTLMSSARKMMARAVQIEGLGLTSYVAAVGFDAERETDQYKPYPQAVRNRISQVIEQEIEETNRLAQPYVQSRAGEDPLNPDGSMRRGLKTMDNARWIFENKLDCKPLNFESVDRNDPYQRAFMSIISTSSISIFEVYKSWGVQYQVDGRVIAPYIARLAQVTGMNADSLLGLELDDFIERHDLTDRPCLLYWKERSEGAKMLHLDIFHAEISWLTTSQGRVVKKIFDDVKHLTREIRLSAPVEAQNKLFIYRSSSPRKYGVVDSFENSGANQLKKTLDKFSQDHGLLDEDGNPLTLSPSRFRPSFVSELIERGVSPREIQVLLGHKNLSTTMAYLDQMDFNPMARRMLNKVLHEMQQDTLEEAPKLIPTTTIESTPEAMPLRSGLATCMNVFDPPAFIKALASYDPSKPCTLFNMCLSCSNSIITVSHLPELFAMRRDYQRMIEVNRVLDTPYGAVILDNLDVLNNILDPETSDFSVEELAKAERLSENLQVSILTEGVTL</sequence>
<evidence type="ECO:0000313" key="3">
    <source>
        <dbReference type="EMBL" id="AXJ07533.1"/>
    </source>
</evidence>
<reference evidence="3 4" key="1">
    <citation type="submission" date="2017-07" db="EMBL/GenBank/DDBJ databases">
        <title>Genome sequence of Pseudomonas NEP1.</title>
        <authorList>
            <person name="Nascimento F.X."/>
        </authorList>
    </citation>
    <scope>NUCLEOTIDE SEQUENCE [LARGE SCALE GENOMIC DNA]</scope>
    <source>
        <strain evidence="3 4">NEP1</strain>
    </source>
</reference>
<name>A0A345V481_PSEFL</name>
<dbReference type="Pfam" id="PF00589">
    <property type="entry name" value="Phage_integrase"/>
    <property type="match status" value="1"/>
</dbReference>
<dbReference type="InterPro" id="IPR011010">
    <property type="entry name" value="DNA_brk_join_enz"/>
</dbReference>
<dbReference type="RefSeq" id="WP_115079568.1">
    <property type="nucleotide sequence ID" value="NZ_CP022313.1"/>
</dbReference>
<organism evidence="3 4">
    <name type="scientific">Pseudomonas fluorescens</name>
    <dbReference type="NCBI Taxonomy" id="294"/>
    <lineage>
        <taxon>Bacteria</taxon>
        <taxon>Pseudomonadati</taxon>
        <taxon>Pseudomonadota</taxon>
        <taxon>Gammaproteobacteria</taxon>
        <taxon>Pseudomonadales</taxon>
        <taxon>Pseudomonadaceae</taxon>
        <taxon>Pseudomonas</taxon>
    </lineage>
</organism>
<dbReference type="SUPFAM" id="SSF56349">
    <property type="entry name" value="DNA breaking-rejoining enzymes"/>
    <property type="match status" value="1"/>
</dbReference>
<gene>
    <name evidence="3" type="ORF">CFN16_26395</name>
</gene>
<proteinExistence type="predicted"/>
<dbReference type="CDD" id="cd00397">
    <property type="entry name" value="DNA_BRE_C"/>
    <property type="match status" value="1"/>
</dbReference>
<dbReference type="InterPro" id="IPR013762">
    <property type="entry name" value="Integrase-like_cat_sf"/>
</dbReference>
<dbReference type="Gene3D" id="1.10.443.10">
    <property type="entry name" value="Intergrase catalytic core"/>
    <property type="match status" value="1"/>
</dbReference>
<keyword evidence="1" id="KW-0233">DNA recombination</keyword>
<dbReference type="EMBL" id="CP022313">
    <property type="protein sequence ID" value="AXJ07533.1"/>
    <property type="molecule type" value="Genomic_DNA"/>
</dbReference>
<evidence type="ECO:0000313" key="4">
    <source>
        <dbReference type="Proteomes" id="UP000254535"/>
    </source>
</evidence>
<dbReference type="GO" id="GO:0015074">
    <property type="term" value="P:DNA integration"/>
    <property type="evidence" value="ECO:0007669"/>
    <property type="project" value="InterPro"/>
</dbReference>
<feature type="domain" description="Tyr recombinase" evidence="2">
    <location>
        <begin position="552"/>
        <end position="618"/>
    </location>
</feature>
<evidence type="ECO:0000259" key="2">
    <source>
        <dbReference type="Pfam" id="PF00589"/>
    </source>
</evidence>
<dbReference type="GO" id="GO:0003677">
    <property type="term" value="F:DNA binding"/>
    <property type="evidence" value="ECO:0007669"/>
    <property type="project" value="InterPro"/>
</dbReference>
<accession>A0A345V481</accession>
<evidence type="ECO:0000256" key="1">
    <source>
        <dbReference type="ARBA" id="ARBA00023172"/>
    </source>
</evidence>
<protein>
    <submittedName>
        <fullName evidence="3">Integrase</fullName>
    </submittedName>
</protein>
<dbReference type="InterPro" id="IPR002104">
    <property type="entry name" value="Integrase_catalytic"/>
</dbReference>
<dbReference type="AlphaFoldDB" id="A0A345V481"/>
<dbReference type="GO" id="GO:0006310">
    <property type="term" value="P:DNA recombination"/>
    <property type="evidence" value="ECO:0007669"/>
    <property type="project" value="UniProtKB-KW"/>
</dbReference>
<dbReference type="Proteomes" id="UP000254535">
    <property type="component" value="Chromosome"/>
</dbReference>